<evidence type="ECO:0000256" key="1">
    <source>
        <dbReference type="ARBA" id="ARBA00004903"/>
    </source>
</evidence>
<dbReference type="GO" id="GO:0004146">
    <property type="term" value="F:dihydrofolate reductase activity"/>
    <property type="evidence" value="ECO:0007669"/>
    <property type="project" value="UniProtKB-EC"/>
</dbReference>
<evidence type="ECO:0000256" key="8">
    <source>
        <dbReference type="PIRNR" id="PIRNR000194"/>
    </source>
</evidence>
<dbReference type="HOGENOM" id="CLU_043966_5_1_6"/>
<dbReference type="GO" id="GO:0006730">
    <property type="term" value="P:one-carbon metabolic process"/>
    <property type="evidence" value="ECO:0007669"/>
    <property type="project" value="UniProtKB-KW"/>
</dbReference>
<name>Q31I54_HYDCU</name>
<dbReference type="PANTHER" id="PTHR48069:SF3">
    <property type="entry name" value="DIHYDROFOLATE REDUCTASE"/>
    <property type="match status" value="1"/>
</dbReference>
<protein>
    <recommendedName>
        <fullName evidence="3 8">Dihydrofolate reductase</fullName>
        <ecNumber evidence="3 8">1.5.1.3</ecNumber>
    </recommendedName>
</protein>
<feature type="domain" description="DHFR" evidence="9">
    <location>
        <begin position="13"/>
        <end position="172"/>
    </location>
</feature>
<comment type="pathway">
    <text evidence="1 8">Cofactor biosynthesis; tetrahydrofolate biosynthesis; 5,6,7,8-tetrahydrofolate from 7,8-dihydrofolate: step 1/1.</text>
</comment>
<evidence type="ECO:0000256" key="2">
    <source>
        <dbReference type="ARBA" id="ARBA00009539"/>
    </source>
</evidence>
<dbReference type="FunFam" id="3.40.430.10:FF:000001">
    <property type="entry name" value="Dihydrofolate reductase"/>
    <property type="match status" value="1"/>
</dbReference>
<evidence type="ECO:0000256" key="6">
    <source>
        <dbReference type="ARBA" id="ARBA00023002"/>
    </source>
</evidence>
<dbReference type="KEGG" id="tcx:Tcr_0573"/>
<dbReference type="GO" id="GO:0046654">
    <property type="term" value="P:tetrahydrofolate biosynthetic process"/>
    <property type="evidence" value="ECO:0007669"/>
    <property type="project" value="UniProtKB-UniPathway"/>
</dbReference>
<keyword evidence="4 8" id="KW-0554">One-carbon metabolism</keyword>
<keyword evidence="5 8" id="KW-0521">NADP</keyword>
<evidence type="ECO:0000256" key="7">
    <source>
        <dbReference type="ARBA" id="ARBA00025067"/>
    </source>
</evidence>
<organism evidence="10">
    <name type="scientific">Hydrogenovibrio crunogenus (strain DSM 25203 / XCL-2)</name>
    <name type="common">Thiomicrospira crunogena</name>
    <dbReference type="NCBI Taxonomy" id="317025"/>
    <lineage>
        <taxon>Bacteria</taxon>
        <taxon>Pseudomonadati</taxon>
        <taxon>Pseudomonadota</taxon>
        <taxon>Gammaproteobacteria</taxon>
        <taxon>Thiotrichales</taxon>
        <taxon>Piscirickettsiaceae</taxon>
        <taxon>Hydrogenovibrio</taxon>
    </lineage>
</organism>
<comment type="function">
    <text evidence="7 8">Key enzyme in folate metabolism. Catalyzes an essential reaction for de novo glycine and purine synthesis, and for DNA precursor synthesis.</text>
</comment>
<dbReference type="Pfam" id="PF00186">
    <property type="entry name" value="DHFR_1"/>
    <property type="match status" value="1"/>
</dbReference>
<dbReference type="eggNOG" id="COG0262">
    <property type="taxonomic scope" value="Bacteria"/>
</dbReference>
<accession>Q31I54</accession>
<dbReference type="AlphaFoldDB" id="Q31I54"/>
<evidence type="ECO:0000256" key="3">
    <source>
        <dbReference type="ARBA" id="ARBA00012856"/>
    </source>
</evidence>
<dbReference type="STRING" id="317025.Tcr_0573"/>
<dbReference type="PROSITE" id="PS51330">
    <property type="entry name" value="DHFR_2"/>
    <property type="match status" value="1"/>
</dbReference>
<dbReference type="GO" id="GO:0005829">
    <property type="term" value="C:cytosol"/>
    <property type="evidence" value="ECO:0007669"/>
    <property type="project" value="TreeGrafter"/>
</dbReference>
<dbReference type="GO" id="GO:0046452">
    <property type="term" value="P:dihydrofolate metabolic process"/>
    <property type="evidence" value="ECO:0007669"/>
    <property type="project" value="TreeGrafter"/>
</dbReference>
<comment type="catalytic activity">
    <reaction evidence="8">
        <text>(6S)-5,6,7,8-tetrahydrofolate + NADP(+) = 7,8-dihydrofolate + NADPH + H(+)</text>
        <dbReference type="Rhea" id="RHEA:15009"/>
        <dbReference type="ChEBI" id="CHEBI:15378"/>
        <dbReference type="ChEBI" id="CHEBI:57451"/>
        <dbReference type="ChEBI" id="CHEBI:57453"/>
        <dbReference type="ChEBI" id="CHEBI:57783"/>
        <dbReference type="ChEBI" id="CHEBI:58349"/>
        <dbReference type="EC" id="1.5.1.3"/>
    </reaction>
</comment>
<dbReference type="NCBIfam" id="NF008037">
    <property type="entry name" value="PRK10769.1"/>
    <property type="match status" value="1"/>
</dbReference>
<dbReference type="InterPro" id="IPR012259">
    <property type="entry name" value="DHFR"/>
</dbReference>
<reference evidence="10" key="1">
    <citation type="submission" date="2006-07" db="EMBL/GenBank/DDBJ databases">
        <title>Complete sequence of Thiomicrospira crunogena XCL-2.</title>
        <authorList>
            <consortium name="US DOE Joint Genome Institute"/>
            <person name="Copeland A."/>
            <person name="Lucas S."/>
            <person name="Lapidus A."/>
            <person name="Barry K."/>
            <person name="Detter J.C."/>
            <person name="Glavina del Rio T."/>
            <person name="Hammon N."/>
            <person name="Israni S."/>
            <person name="Dalin E."/>
            <person name="Tice H."/>
            <person name="Pitluck S."/>
            <person name="Chain P."/>
            <person name="Malfatti S."/>
            <person name="Shin M."/>
            <person name="Vergez L."/>
            <person name="Schmutz J."/>
            <person name="Larimer F."/>
            <person name="Land M."/>
            <person name="Hauser L."/>
            <person name="Kyrpides N."/>
            <person name="Lykidis A."/>
            <person name="Scott K.M."/>
            <person name="Sievert S."/>
            <person name="Kerfeld C."/>
            <person name="Freyermuth S."/>
            <person name="Dobrinski K."/>
            <person name="Boller A."/>
            <person name="Fitzpatrick K."/>
            <person name="Thoma P."/>
            <person name="Moore J."/>
            <person name="Richardson P."/>
        </authorList>
    </citation>
    <scope>NUCLEOTIDE SEQUENCE</scope>
    <source>
        <strain evidence="10">XCL-2</strain>
    </source>
</reference>
<dbReference type="PRINTS" id="PR00070">
    <property type="entry name" value="DHFR"/>
</dbReference>
<dbReference type="SUPFAM" id="SSF53597">
    <property type="entry name" value="Dihydrofolate reductase-like"/>
    <property type="match status" value="1"/>
</dbReference>
<dbReference type="GO" id="GO:0046655">
    <property type="term" value="P:folic acid metabolic process"/>
    <property type="evidence" value="ECO:0007669"/>
    <property type="project" value="TreeGrafter"/>
</dbReference>
<dbReference type="EMBL" id="CP000109">
    <property type="protein sequence ID" value="ABB41169.1"/>
    <property type="molecule type" value="Genomic_DNA"/>
</dbReference>
<proteinExistence type="inferred from homology"/>
<dbReference type="InterPro" id="IPR024072">
    <property type="entry name" value="DHFR-like_dom_sf"/>
</dbReference>
<dbReference type="PIRSF" id="PIRSF000194">
    <property type="entry name" value="DHFR"/>
    <property type="match status" value="1"/>
</dbReference>
<dbReference type="UniPathway" id="UPA00077">
    <property type="reaction ID" value="UER00158"/>
</dbReference>
<dbReference type="GO" id="GO:0070401">
    <property type="term" value="F:NADP+ binding"/>
    <property type="evidence" value="ECO:0007669"/>
    <property type="project" value="UniProtKB-ARBA"/>
</dbReference>
<dbReference type="CDD" id="cd00209">
    <property type="entry name" value="DHFR"/>
    <property type="match status" value="1"/>
</dbReference>
<evidence type="ECO:0000313" key="10">
    <source>
        <dbReference type="EMBL" id="ABB41169.1"/>
    </source>
</evidence>
<comment type="similarity">
    <text evidence="2 8">Belongs to the dihydrofolate reductase family.</text>
</comment>
<dbReference type="Gene3D" id="3.40.430.10">
    <property type="entry name" value="Dihydrofolate Reductase, subunit A"/>
    <property type="match status" value="1"/>
</dbReference>
<dbReference type="PANTHER" id="PTHR48069">
    <property type="entry name" value="DIHYDROFOLATE REDUCTASE"/>
    <property type="match status" value="1"/>
</dbReference>
<evidence type="ECO:0000256" key="5">
    <source>
        <dbReference type="ARBA" id="ARBA00022857"/>
    </source>
</evidence>
<evidence type="ECO:0000256" key="4">
    <source>
        <dbReference type="ARBA" id="ARBA00022563"/>
    </source>
</evidence>
<evidence type="ECO:0000259" key="9">
    <source>
        <dbReference type="PROSITE" id="PS51330"/>
    </source>
</evidence>
<sequence>MSVALKEITKDMNISMIAAMDKHRIIGADNDMPWHLPDDLKFFKANTVNKPVIMGRKTFESIGSKPLPNRRNLVITRNDAYEANGAEVFHSAEEALKSCKSEVEIIIMGGGQLYAQMMPFANKLYVTLVDAEVAGDTTFPEWLTDEWQEISKEWHDKDERHAYAFEFVTLIRKSS</sequence>
<keyword evidence="6 8" id="KW-0560">Oxidoreductase</keyword>
<gene>
    <name evidence="10" type="ordered locus">Tcr_0573</name>
</gene>
<dbReference type="InterPro" id="IPR001796">
    <property type="entry name" value="DHFR_dom"/>
</dbReference>
<dbReference type="EC" id="1.5.1.3" evidence="3 8"/>